<sequence length="232" mass="26131" precursor="true">MKFAEVAVVILMIFLVLSSILEVTGTNRRASEFFDGMALPLINLRVDIENFFRALFQTRSIDRVIRDLNRYADSFSDKFEFPIPMRVAFFSFERNNTAVMTTNRPALPGTPVASFFSSTIYGVVKSSNERYLLVAPLTSPGTRISAAVHREETVIEGVVYSDAGKLYFSTFDPYYLEAGDPVRIASTVPGYGYYKAMKLDLIGEIAGRHGSDYLVKNPNVFGDYFLFLELQE</sequence>
<dbReference type="GeneID" id="87106651"/>
<evidence type="ECO:0000313" key="2">
    <source>
        <dbReference type="Proteomes" id="UP000002881"/>
    </source>
</evidence>
<reference evidence="1 2" key="1">
    <citation type="journal article" date="2012" name="Genome Biol. Evol.">
        <title>Genome Sequence of the Mesophilic Thermotogales Bacterium Mesotoga prima MesG1.Ag.4.2 Reveals the Largest Thermotogales Genome To Date.</title>
        <authorList>
            <person name="Zhaxybayeva O."/>
            <person name="Swithers K.S."/>
            <person name="Foght J."/>
            <person name="Green A.G."/>
            <person name="Bruce D."/>
            <person name="Detter C."/>
            <person name="Han S."/>
            <person name="Teshima H."/>
            <person name="Han J."/>
            <person name="Woyke T."/>
            <person name="Pitluck S."/>
            <person name="Nolan M."/>
            <person name="Ivanova N."/>
            <person name="Pati A."/>
            <person name="Land M.L."/>
            <person name="Dlutek M."/>
            <person name="Doolittle W.F."/>
            <person name="Noll K.M."/>
            <person name="Nesbo C.L."/>
        </authorList>
    </citation>
    <scope>NUCLEOTIDE SEQUENCE [LARGE SCALE GENOMIC DNA]</scope>
    <source>
        <strain evidence="2">mesG1.Ag.4.2</strain>
    </source>
</reference>
<gene>
    <name evidence="1" type="ORF">Theba_0810</name>
</gene>
<dbReference type="HOGENOM" id="CLU_1193710_0_0_0"/>
<proteinExistence type="predicted"/>
<keyword evidence="2" id="KW-1185">Reference proteome</keyword>
<dbReference type="Proteomes" id="UP000002881">
    <property type="component" value="Chromosome"/>
</dbReference>
<organism evidence="1 2">
    <name type="scientific">Mesotoga prima MesG1.Ag.4.2</name>
    <dbReference type="NCBI Taxonomy" id="660470"/>
    <lineage>
        <taxon>Bacteria</taxon>
        <taxon>Thermotogati</taxon>
        <taxon>Thermotogota</taxon>
        <taxon>Thermotogae</taxon>
        <taxon>Kosmotogales</taxon>
        <taxon>Kosmotogaceae</taxon>
        <taxon>Mesotoga</taxon>
    </lineage>
</organism>
<protein>
    <recommendedName>
        <fullName evidence="3">Cell shape protein MreC</fullName>
    </recommendedName>
</protein>
<accession>I2F3M1</accession>
<evidence type="ECO:0008006" key="3">
    <source>
        <dbReference type="Google" id="ProtNLM"/>
    </source>
</evidence>
<dbReference type="RefSeq" id="WP_014730575.1">
    <property type="nucleotide sequence ID" value="NC_017934.1"/>
</dbReference>
<dbReference type="STRING" id="660470.Theba_0810"/>
<evidence type="ECO:0000313" key="1">
    <source>
        <dbReference type="EMBL" id="AFK06524.1"/>
    </source>
</evidence>
<dbReference type="KEGG" id="mpg:Theba_0810"/>
<name>I2F3M1_9BACT</name>
<dbReference type="AlphaFoldDB" id="I2F3M1"/>
<dbReference type="eggNOG" id="ENOG503466N">
    <property type="taxonomic scope" value="Bacteria"/>
</dbReference>
<dbReference type="EMBL" id="CP003532">
    <property type="protein sequence ID" value="AFK06524.1"/>
    <property type="molecule type" value="Genomic_DNA"/>
</dbReference>